<gene>
    <name evidence="2" type="ORF">EGY25_01405</name>
</gene>
<sequence length="234" mass="25739">MTVFEHWVARMYEQKMAAATPQRNNLATTAVLEEKFTQRLTPFRPTRSPASLTHADCTAWFEHDAIARFVLDAQGCVLRANVRARGMIAAGVLGSGGAFICPTHRNRAEFDALVTRLMEGRQPQGRLLLRAGDDAWCLLDLAMTPDAAGRIFATARPAHCMGVEGMEPLRAIFGLTRAELSVLAHLTQGEAPKDIGRKMDMSIHTVRAHLRAICMRMGVKGITGALRLSFQLTN</sequence>
<dbReference type="InterPro" id="IPR016032">
    <property type="entry name" value="Sig_transdc_resp-reg_C-effctor"/>
</dbReference>
<dbReference type="InterPro" id="IPR036388">
    <property type="entry name" value="WH-like_DNA-bd_sf"/>
</dbReference>
<dbReference type="EMBL" id="SPVH01000001">
    <property type="protein sequence ID" value="TFW15277.1"/>
    <property type="molecule type" value="Genomic_DNA"/>
</dbReference>
<evidence type="ECO:0000259" key="1">
    <source>
        <dbReference type="PROSITE" id="PS50043"/>
    </source>
</evidence>
<comment type="caution">
    <text evidence="2">The sequence shown here is derived from an EMBL/GenBank/DDBJ whole genome shotgun (WGS) entry which is preliminary data.</text>
</comment>
<dbReference type="GO" id="GO:0003677">
    <property type="term" value="F:DNA binding"/>
    <property type="evidence" value="ECO:0007669"/>
    <property type="project" value="InterPro"/>
</dbReference>
<dbReference type="Proteomes" id="UP000298216">
    <property type="component" value="Unassembled WGS sequence"/>
</dbReference>
<name>A0A4Y9S1A2_9CAUL</name>
<dbReference type="PROSITE" id="PS50043">
    <property type="entry name" value="HTH_LUXR_2"/>
    <property type="match status" value="1"/>
</dbReference>
<protein>
    <recommendedName>
        <fullName evidence="1">HTH luxR-type domain-containing protein</fullName>
    </recommendedName>
</protein>
<accession>A0A4Y9S1A2</accession>
<dbReference type="PRINTS" id="PR00038">
    <property type="entry name" value="HTHLUXR"/>
</dbReference>
<organism evidence="2 3">
    <name type="scientific">Brevundimonas intermedia</name>
    <dbReference type="NCBI Taxonomy" id="74315"/>
    <lineage>
        <taxon>Bacteria</taxon>
        <taxon>Pseudomonadati</taxon>
        <taxon>Pseudomonadota</taxon>
        <taxon>Alphaproteobacteria</taxon>
        <taxon>Caulobacterales</taxon>
        <taxon>Caulobacteraceae</taxon>
        <taxon>Brevundimonas</taxon>
    </lineage>
</organism>
<dbReference type="Gene3D" id="1.10.10.10">
    <property type="entry name" value="Winged helix-like DNA-binding domain superfamily/Winged helix DNA-binding domain"/>
    <property type="match status" value="1"/>
</dbReference>
<evidence type="ECO:0000313" key="2">
    <source>
        <dbReference type="EMBL" id="TFW15277.1"/>
    </source>
</evidence>
<feature type="domain" description="HTH luxR-type" evidence="1">
    <location>
        <begin position="168"/>
        <end position="233"/>
    </location>
</feature>
<proteinExistence type="predicted"/>
<dbReference type="GO" id="GO:0006355">
    <property type="term" value="P:regulation of DNA-templated transcription"/>
    <property type="evidence" value="ECO:0007669"/>
    <property type="project" value="InterPro"/>
</dbReference>
<dbReference type="AlphaFoldDB" id="A0A4Y9S1A2"/>
<dbReference type="InterPro" id="IPR000792">
    <property type="entry name" value="Tscrpt_reg_LuxR_C"/>
</dbReference>
<dbReference type="Pfam" id="PF00196">
    <property type="entry name" value="GerE"/>
    <property type="match status" value="1"/>
</dbReference>
<dbReference type="OrthoDB" id="7202404at2"/>
<dbReference type="SMART" id="SM00421">
    <property type="entry name" value="HTH_LUXR"/>
    <property type="match status" value="1"/>
</dbReference>
<dbReference type="RefSeq" id="WP_135193273.1">
    <property type="nucleotide sequence ID" value="NZ_SPVH01000001.1"/>
</dbReference>
<reference evidence="2 3" key="1">
    <citation type="submission" date="2019-03" db="EMBL/GenBank/DDBJ databases">
        <title>Draft genome of Brevundimonas sp. a heavy metal resistant soil bacteria.</title>
        <authorList>
            <person name="Soto J."/>
        </authorList>
    </citation>
    <scope>NUCLEOTIDE SEQUENCE [LARGE SCALE GENOMIC DNA]</scope>
    <source>
        <strain evidence="2 3">B-10</strain>
    </source>
</reference>
<dbReference type="SUPFAM" id="SSF46894">
    <property type="entry name" value="C-terminal effector domain of the bipartite response regulators"/>
    <property type="match status" value="1"/>
</dbReference>
<evidence type="ECO:0000313" key="3">
    <source>
        <dbReference type="Proteomes" id="UP000298216"/>
    </source>
</evidence>
<keyword evidence="3" id="KW-1185">Reference proteome</keyword>